<keyword evidence="13" id="KW-1185">Reference proteome</keyword>
<keyword evidence="8 9" id="KW-0472">Membrane</keyword>
<comment type="similarity">
    <text evidence="2">Belongs to the cation diffusion facilitator (CDF) transporter (TC 2.A.4) family. SLC30A subfamily.</text>
</comment>
<dbReference type="InterPro" id="IPR027469">
    <property type="entry name" value="Cation_efflux_TMD_sf"/>
</dbReference>
<dbReference type="SUPFAM" id="SSF161111">
    <property type="entry name" value="Cation efflux protein transmembrane domain-like"/>
    <property type="match status" value="1"/>
</dbReference>
<feature type="domain" description="Cation efflux protein cytoplasmic" evidence="11">
    <location>
        <begin position="213"/>
        <end position="288"/>
    </location>
</feature>
<evidence type="ECO:0000256" key="3">
    <source>
        <dbReference type="ARBA" id="ARBA00022448"/>
    </source>
</evidence>
<gene>
    <name evidence="12" type="ORF">BWR18_12505</name>
</gene>
<dbReference type="NCBIfam" id="TIGR01297">
    <property type="entry name" value="CDF"/>
    <property type="match status" value="1"/>
</dbReference>
<dbReference type="GO" id="GO:0005385">
    <property type="term" value="F:zinc ion transmembrane transporter activity"/>
    <property type="evidence" value="ECO:0007669"/>
    <property type="project" value="TreeGrafter"/>
</dbReference>
<name>A0A1P8MWM1_9RHOB</name>
<keyword evidence="3" id="KW-0813">Transport</keyword>
<dbReference type="InterPro" id="IPR027470">
    <property type="entry name" value="Cation_efflux_CTD"/>
</dbReference>
<dbReference type="STRING" id="299262.BWR18_12505"/>
<reference evidence="12 13" key="1">
    <citation type="submission" date="2017-01" db="EMBL/GenBank/DDBJ databases">
        <title>Complete genome of Tateyamaria omphalii DOK1-4 isolated from seawater in Dokdo.</title>
        <authorList>
            <person name="Kim J.H."/>
            <person name="Chi W.-J."/>
        </authorList>
    </citation>
    <scope>NUCLEOTIDE SEQUENCE [LARGE SCALE GENOMIC DNA]</scope>
    <source>
        <strain evidence="12 13">DOK1-4</strain>
    </source>
</reference>
<keyword evidence="5" id="KW-0864">Zinc transport</keyword>
<evidence type="ECO:0000256" key="2">
    <source>
        <dbReference type="ARBA" id="ARBA00008873"/>
    </source>
</evidence>
<evidence type="ECO:0000313" key="13">
    <source>
        <dbReference type="Proteomes" id="UP000186336"/>
    </source>
</evidence>
<dbReference type="Gene3D" id="1.20.1510.10">
    <property type="entry name" value="Cation efflux protein transmembrane domain"/>
    <property type="match status" value="1"/>
</dbReference>
<evidence type="ECO:0000256" key="9">
    <source>
        <dbReference type="SAM" id="Phobius"/>
    </source>
</evidence>
<keyword evidence="7" id="KW-0406">Ion transport</keyword>
<dbReference type="KEGG" id="tom:BWR18_12505"/>
<feature type="transmembrane region" description="Helical" evidence="9">
    <location>
        <begin position="18"/>
        <end position="38"/>
    </location>
</feature>
<feature type="transmembrane region" description="Helical" evidence="9">
    <location>
        <begin position="119"/>
        <end position="141"/>
    </location>
</feature>
<dbReference type="SUPFAM" id="SSF160240">
    <property type="entry name" value="Cation efflux protein cytoplasmic domain-like"/>
    <property type="match status" value="1"/>
</dbReference>
<dbReference type="Pfam" id="PF01545">
    <property type="entry name" value="Cation_efflux"/>
    <property type="match status" value="1"/>
</dbReference>
<evidence type="ECO:0000256" key="4">
    <source>
        <dbReference type="ARBA" id="ARBA00022692"/>
    </source>
</evidence>
<evidence type="ECO:0000256" key="7">
    <source>
        <dbReference type="ARBA" id="ARBA00023065"/>
    </source>
</evidence>
<dbReference type="Pfam" id="PF16916">
    <property type="entry name" value="ZT_dimer"/>
    <property type="match status" value="1"/>
</dbReference>
<dbReference type="GO" id="GO:0005886">
    <property type="term" value="C:plasma membrane"/>
    <property type="evidence" value="ECO:0007669"/>
    <property type="project" value="TreeGrafter"/>
</dbReference>
<dbReference type="InterPro" id="IPR036837">
    <property type="entry name" value="Cation_efflux_CTD_sf"/>
</dbReference>
<dbReference type="OrthoDB" id="9809646at2"/>
<accession>A0A1P8MWM1</accession>
<keyword evidence="5" id="KW-0862">Zinc</keyword>
<sequence>MGHGHHHHVDPEAGDRRVFAAIAVNMGLTVAQIVGGIVSGSLALIADALHNFSDAISLIIAFAARKIARRPRDADMTFGYGRVEVVAALINYTTLIVIGLYLLYEAAMRFADPQPVEGWLIVIIAGIALIVDAVTAALTYAMSKSSVNIRAAFLHNVADALGSVAVIVAGTLILLYDWRLIDPLVTVLIAGYILWQSFREIGPVIRILMLGSPPEIETEAVLETVRGVDGVTGIHHAHFWQMDEHRAALDAHVVIAEGRWNDADSVKDRIKTTLADRFDIEHTTLELECARHACDEPSEFGGRGHGEERHG</sequence>
<evidence type="ECO:0000256" key="5">
    <source>
        <dbReference type="ARBA" id="ARBA00022906"/>
    </source>
</evidence>
<evidence type="ECO:0000256" key="6">
    <source>
        <dbReference type="ARBA" id="ARBA00022989"/>
    </source>
</evidence>
<evidence type="ECO:0000256" key="1">
    <source>
        <dbReference type="ARBA" id="ARBA00004141"/>
    </source>
</evidence>
<dbReference type="EMBL" id="CP019312">
    <property type="protein sequence ID" value="APX12408.1"/>
    <property type="molecule type" value="Genomic_DNA"/>
</dbReference>
<dbReference type="AlphaFoldDB" id="A0A1P8MWM1"/>
<comment type="subcellular location">
    <subcellularLocation>
        <location evidence="1">Membrane</location>
        <topology evidence="1">Multi-pass membrane protein</topology>
    </subcellularLocation>
</comment>
<dbReference type="PANTHER" id="PTHR11562">
    <property type="entry name" value="CATION EFFLUX PROTEIN/ ZINC TRANSPORTER"/>
    <property type="match status" value="1"/>
</dbReference>
<feature type="transmembrane region" description="Helical" evidence="9">
    <location>
        <begin position="153"/>
        <end position="174"/>
    </location>
</feature>
<evidence type="ECO:0000313" key="12">
    <source>
        <dbReference type="EMBL" id="APX12408.1"/>
    </source>
</evidence>
<dbReference type="PANTHER" id="PTHR11562:SF17">
    <property type="entry name" value="RE54080P-RELATED"/>
    <property type="match status" value="1"/>
</dbReference>
<dbReference type="Proteomes" id="UP000186336">
    <property type="component" value="Chromosome"/>
</dbReference>
<keyword evidence="6 9" id="KW-1133">Transmembrane helix</keyword>
<organism evidence="12 13">
    <name type="scientific">Tateyamaria omphalii</name>
    <dbReference type="NCBI Taxonomy" id="299262"/>
    <lineage>
        <taxon>Bacteria</taxon>
        <taxon>Pseudomonadati</taxon>
        <taxon>Pseudomonadota</taxon>
        <taxon>Alphaproteobacteria</taxon>
        <taxon>Rhodobacterales</taxon>
        <taxon>Roseobacteraceae</taxon>
        <taxon>Tateyamaria</taxon>
    </lineage>
</organism>
<feature type="domain" description="Cation efflux protein transmembrane" evidence="10">
    <location>
        <begin position="18"/>
        <end position="209"/>
    </location>
</feature>
<feature type="transmembrane region" description="Helical" evidence="9">
    <location>
        <begin position="85"/>
        <end position="104"/>
    </location>
</feature>
<protein>
    <submittedName>
        <fullName evidence="12">Cation transporter</fullName>
    </submittedName>
</protein>
<dbReference type="InterPro" id="IPR002524">
    <property type="entry name" value="Cation_efflux"/>
</dbReference>
<evidence type="ECO:0000259" key="10">
    <source>
        <dbReference type="Pfam" id="PF01545"/>
    </source>
</evidence>
<dbReference type="InterPro" id="IPR058533">
    <property type="entry name" value="Cation_efflux_TM"/>
</dbReference>
<keyword evidence="4 9" id="KW-0812">Transmembrane</keyword>
<proteinExistence type="inferred from homology"/>
<dbReference type="InterPro" id="IPR050681">
    <property type="entry name" value="CDF/SLC30A"/>
</dbReference>
<dbReference type="RefSeq" id="WP_076628677.1">
    <property type="nucleotide sequence ID" value="NZ_CP019312.1"/>
</dbReference>
<feature type="transmembrane region" description="Helical" evidence="9">
    <location>
        <begin position="44"/>
        <end position="64"/>
    </location>
</feature>
<evidence type="ECO:0000259" key="11">
    <source>
        <dbReference type="Pfam" id="PF16916"/>
    </source>
</evidence>
<evidence type="ECO:0000256" key="8">
    <source>
        <dbReference type="ARBA" id="ARBA00023136"/>
    </source>
</evidence>